<dbReference type="InterPro" id="IPR050306">
    <property type="entry name" value="PfkB_Carbo_kinase"/>
</dbReference>
<dbReference type="CDD" id="cd01166">
    <property type="entry name" value="KdgK"/>
    <property type="match status" value="1"/>
</dbReference>
<keyword evidence="6" id="KW-1185">Reference proteome</keyword>
<comment type="caution">
    <text evidence="5">The sequence shown here is derived from an EMBL/GenBank/DDBJ whole genome shotgun (WGS) entry which is preliminary data.</text>
</comment>
<keyword evidence="3 5" id="KW-0418">Kinase</keyword>
<dbReference type="eggNOG" id="COG0524">
    <property type="taxonomic scope" value="Bacteria"/>
</dbReference>
<dbReference type="SUPFAM" id="SSF53613">
    <property type="entry name" value="Ribokinase-like"/>
    <property type="match status" value="1"/>
</dbReference>
<organism evidence="5 6">
    <name type="scientific">Chryseobacterium piperi</name>
    <dbReference type="NCBI Taxonomy" id="558152"/>
    <lineage>
        <taxon>Bacteria</taxon>
        <taxon>Pseudomonadati</taxon>
        <taxon>Bacteroidota</taxon>
        <taxon>Flavobacteriia</taxon>
        <taxon>Flavobacteriales</taxon>
        <taxon>Weeksellaceae</taxon>
        <taxon>Chryseobacterium group</taxon>
        <taxon>Chryseobacterium</taxon>
    </lineage>
</organism>
<dbReference type="InterPro" id="IPR011611">
    <property type="entry name" value="PfkB_dom"/>
</dbReference>
<dbReference type="STRING" id="558152.IQ37_12105"/>
<dbReference type="GO" id="GO:0016301">
    <property type="term" value="F:kinase activity"/>
    <property type="evidence" value="ECO:0007669"/>
    <property type="project" value="UniProtKB-KW"/>
</dbReference>
<reference evidence="5 6" key="1">
    <citation type="submission" date="2014-07" db="EMBL/GenBank/DDBJ databases">
        <title>Genome of Chryseobacterium piperi CTM.</title>
        <authorList>
            <person name="Pipes S.E."/>
            <person name="Stropko S.J."/>
            <person name="Newman J.D."/>
        </authorList>
    </citation>
    <scope>NUCLEOTIDE SEQUENCE [LARGE SCALE GENOMIC DNA]</scope>
    <source>
        <strain evidence="5 6">CTM</strain>
    </source>
</reference>
<name>A0A086B9P3_9FLAO</name>
<dbReference type="PANTHER" id="PTHR43085">
    <property type="entry name" value="HEXOKINASE FAMILY MEMBER"/>
    <property type="match status" value="1"/>
</dbReference>
<proteinExistence type="inferred from homology"/>
<feature type="domain" description="Carbohydrate kinase PfkB" evidence="4">
    <location>
        <begin position="1"/>
        <end position="214"/>
    </location>
</feature>
<dbReference type="InterPro" id="IPR029056">
    <property type="entry name" value="Ribokinase-like"/>
</dbReference>
<dbReference type="Proteomes" id="UP000028709">
    <property type="component" value="Unassembled WGS sequence"/>
</dbReference>
<evidence type="ECO:0000259" key="4">
    <source>
        <dbReference type="Pfam" id="PF00294"/>
    </source>
</evidence>
<evidence type="ECO:0000256" key="3">
    <source>
        <dbReference type="ARBA" id="ARBA00022777"/>
    </source>
</evidence>
<evidence type="ECO:0000256" key="2">
    <source>
        <dbReference type="ARBA" id="ARBA00022679"/>
    </source>
</evidence>
<accession>A0A086B9P3</accession>
<keyword evidence="2" id="KW-0808">Transferase</keyword>
<dbReference type="Gene3D" id="3.40.1190.20">
    <property type="match status" value="1"/>
</dbReference>
<dbReference type="EMBL" id="JPRJ01000021">
    <property type="protein sequence ID" value="KFF25657.1"/>
    <property type="molecule type" value="Genomic_DNA"/>
</dbReference>
<evidence type="ECO:0000256" key="1">
    <source>
        <dbReference type="ARBA" id="ARBA00010688"/>
    </source>
</evidence>
<dbReference type="PANTHER" id="PTHR43085:SF57">
    <property type="entry name" value="CARBOHYDRATE KINASE PFKB DOMAIN-CONTAINING PROTEIN"/>
    <property type="match status" value="1"/>
</dbReference>
<dbReference type="AlphaFoldDB" id="A0A086B9P3"/>
<evidence type="ECO:0000313" key="5">
    <source>
        <dbReference type="EMBL" id="KFF25657.1"/>
    </source>
</evidence>
<comment type="similarity">
    <text evidence="1">Belongs to the carbohydrate kinase PfkB family.</text>
</comment>
<dbReference type="Pfam" id="PF00294">
    <property type="entry name" value="PfkB"/>
    <property type="match status" value="1"/>
</dbReference>
<evidence type="ECO:0000313" key="6">
    <source>
        <dbReference type="Proteomes" id="UP000028709"/>
    </source>
</evidence>
<dbReference type="RefSeq" id="WP_034685397.1">
    <property type="nucleotide sequence ID" value="NZ_CP023049.2"/>
</dbReference>
<gene>
    <name evidence="5" type="ORF">IQ37_12105</name>
</gene>
<protein>
    <submittedName>
        <fullName evidence="5">Carbohydrate kinase</fullName>
    </submittedName>
</protein>
<sequence length="327" mass="37369">MHRVLSFGELLLRFETYTNPKEFEGPTDLFKMYPGGSEANVAVTLAALNIPVSYFTVVPDHGMAKDVLEELKNRGIDTSRVLLEGDRIGLYFLQGSNGLTTGNVVYDRKFSSFYNMDESSIDWDQLFEGHTWFHWTAITPALSERWMCLMKKVLEEARKRSLFISVDLNYRSRLWDFGIAPRQVMPELVSFCDLIMGNIWASHIMLGTPIQEDFNRNTSKQEYHTFAEKISQELFHQFPQCNHIAHTFRFMDDPKHNLLYGTYHTRDGSWISGTHETKELIDRIGSGDAFMGGLIAGLCKGYGSQEIIESATASGFRKLFVAGDFHE</sequence>